<name>A0A6L5BKJ3_9PSED</name>
<dbReference type="AlphaFoldDB" id="A0A6L5BKJ3"/>
<protein>
    <submittedName>
        <fullName evidence="6">HTH-type transcriptional repressor BdcR</fullName>
    </submittedName>
</protein>
<dbReference type="PANTHER" id="PTHR47506">
    <property type="entry name" value="TRANSCRIPTIONAL REGULATORY PROTEIN"/>
    <property type="match status" value="1"/>
</dbReference>
<accession>A0A6L5BKJ3</accession>
<sequence length="194" mass="21062">MDTNVIKRSRGRPREFELDAAIQVGQHLFHQYGYENVSVAKLTEAIGITAPSFYTAFGSKSAFFKGALKHYSATVVPLDRFLIPGQSPRIALGDMLVAAAHAYAAHPDRRGCFILEHAKAGTTEWGTAATQIAGENRDRVLSFLKASDVSEPKRIVDYVAVTMLGLSAAAREGWEEERLIGAAKDSAAGLDHLM</sequence>
<dbReference type="EMBL" id="JAAAXX010000002">
    <property type="protein sequence ID" value="KAF2389166.1"/>
    <property type="molecule type" value="Genomic_DNA"/>
</dbReference>
<dbReference type="InterPro" id="IPR009057">
    <property type="entry name" value="Homeodomain-like_sf"/>
</dbReference>
<dbReference type="Proteomes" id="UP000475265">
    <property type="component" value="Unassembled WGS sequence"/>
</dbReference>
<evidence type="ECO:0000256" key="3">
    <source>
        <dbReference type="ARBA" id="ARBA00023163"/>
    </source>
</evidence>
<organism evidence="6 7">
    <name type="scientific">Pseudomonas frederiksbergensis</name>
    <dbReference type="NCBI Taxonomy" id="104087"/>
    <lineage>
        <taxon>Bacteria</taxon>
        <taxon>Pseudomonadati</taxon>
        <taxon>Pseudomonadota</taxon>
        <taxon>Gammaproteobacteria</taxon>
        <taxon>Pseudomonadales</taxon>
        <taxon>Pseudomonadaceae</taxon>
        <taxon>Pseudomonas</taxon>
    </lineage>
</organism>
<keyword evidence="2 4" id="KW-0238">DNA-binding</keyword>
<comment type="caution">
    <text evidence="6">The sequence shown here is derived from an EMBL/GenBank/DDBJ whole genome shotgun (WGS) entry which is preliminary data.</text>
</comment>
<dbReference type="PROSITE" id="PS50977">
    <property type="entry name" value="HTH_TETR_2"/>
    <property type="match status" value="1"/>
</dbReference>
<dbReference type="Gene3D" id="1.10.10.60">
    <property type="entry name" value="Homeodomain-like"/>
    <property type="match status" value="1"/>
</dbReference>
<reference evidence="6 7" key="1">
    <citation type="submission" date="2019-12" db="EMBL/GenBank/DDBJ databases">
        <title>Endophytic bacteria associated with Panax ginseng seedlings.</title>
        <authorList>
            <person name="Park J.M."/>
            <person name="Shin R."/>
            <person name="Jo S.H."/>
        </authorList>
    </citation>
    <scope>NUCLEOTIDE SEQUENCE [LARGE SCALE GENOMIC DNA]</scope>
    <source>
        <strain evidence="6 7">PgKB32</strain>
    </source>
</reference>
<evidence type="ECO:0000256" key="4">
    <source>
        <dbReference type="PROSITE-ProRule" id="PRU00335"/>
    </source>
</evidence>
<dbReference type="Gene3D" id="1.10.357.10">
    <property type="entry name" value="Tetracycline Repressor, domain 2"/>
    <property type="match status" value="1"/>
</dbReference>
<proteinExistence type="predicted"/>
<dbReference type="SUPFAM" id="SSF48498">
    <property type="entry name" value="Tetracyclin repressor-like, C-terminal domain"/>
    <property type="match status" value="1"/>
</dbReference>
<evidence type="ECO:0000313" key="7">
    <source>
        <dbReference type="Proteomes" id="UP000475265"/>
    </source>
</evidence>
<dbReference type="PANTHER" id="PTHR47506:SF1">
    <property type="entry name" value="HTH-TYPE TRANSCRIPTIONAL REGULATOR YJDC"/>
    <property type="match status" value="1"/>
</dbReference>
<dbReference type="InterPro" id="IPR036271">
    <property type="entry name" value="Tet_transcr_reg_TetR-rel_C_sf"/>
</dbReference>
<keyword evidence="3" id="KW-0804">Transcription</keyword>
<feature type="DNA-binding region" description="H-T-H motif" evidence="4">
    <location>
        <begin position="38"/>
        <end position="57"/>
    </location>
</feature>
<feature type="domain" description="HTH tetR-type" evidence="5">
    <location>
        <begin position="15"/>
        <end position="75"/>
    </location>
</feature>
<evidence type="ECO:0000256" key="2">
    <source>
        <dbReference type="ARBA" id="ARBA00023125"/>
    </source>
</evidence>
<evidence type="ECO:0000259" key="5">
    <source>
        <dbReference type="PROSITE" id="PS50977"/>
    </source>
</evidence>
<evidence type="ECO:0000313" key="6">
    <source>
        <dbReference type="EMBL" id="KAF2389166.1"/>
    </source>
</evidence>
<gene>
    <name evidence="6" type="ORF">FX983_03605</name>
</gene>
<dbReference type="GO" id="GO:0003677">
    <property type="term" value="F:DNA binding"/>
    <property type="evidence" value="ECO:0007669"/>
    <property type="project" value="UniProtKB-UniRule"/>
</dbReference>
<dbReference type="InterPro" id="IPR001647">
    <property type="entry name" value="HTH_TetR"/>
</dbReference>
<evidence type="ECO:0000256" key="1">
    <source>
        <dbReference type="ARBA" id="ARBA00023015"/>
    </source>
</evidence>
<dbReference type="SUPFAM" id="SSF46689">
    <property type="entry name" value="Homeodomain-like"/>
    <property type="match status" value="1"/>
</dbReference>
<dbReference type="Pfam" id="PF00440">
    <property type="entry name" value="TetR_N"/>
    <property type="match status" value="1"/>
</dbReference>
<keyword evidence="1" id="KW-0805">Transcription regulation</keyword>
<dbReference type="RefSeq" id="WP_163910540.1">
    <property type="nucleotide sequence ID" value="NZ_JAAAXX010000002.1"/>
</dbReference>